<dbReference type="PATRIC" id="fig|869212.3.peg.2097"/>
<organism evidence="3 4">
    <name type="scientific">Turneriella parva (strain ATCC BAA-1111 / DSM 21527 / NCTC 11395 / H)</name>
    <name type="common">Leptospira parva</name>
    <dbReference type="NCBI Taxonomy" id="869212"/>
    <lineage>
        <taxon>Bacteria</taxon>
        <taxon>Pseudomonadati</taxon>
        <taxon>Spirochaetota</taxon>
        <taxon>Spirochaetia</taxon>
        <taxon>Leptospirales</taxon>
        <taxon>Leptospiraceae</taxon>
        <taxon>Turneriella</taxon>
    </lineage>
</organism>
<feature type="transmembrane region" description="Helical" evidence="1">
    <location>
        <begin position="88"/>
        <end position="109"/>
    </location>
</feature>
<dbReference type="RefSeq" id="WP_014803245.1">
    <property type="nucleotide sequence ID" value="NC_018020.1"/>
</dbReference>
<evidence type="ECO:0000256" key="1">
    <source>
        <dbReference type="SAM" id="Phobius"/>
    </source>
</evidence>
<feature type="domain" description="Copper resistance protein D" evidence="2">
    <location>
        <begin position="46"/>
        <end position="139"/>
    </location>
</feature>
<dbReference type="OrthoDB" id="1162754at2"/>
<dbReference type="EMBL" id="CP002959">
    <property type="protein sequence ID" value="AFM12739.1"/>
    <property type="molecule type" value="Genomic_DNA"/>
</dbReference>
<feature type="transmembrane region" description="Helical" evidence="1">
    <location>
        <begin position="51"/>
        <end position="68"/>
    </location>
</feature>
<sequence length="149" mass="16349">MNYPFVLAVHLLCATIWTGGHIVLFSAVLLPALKSRDHTRITDFEKYFERVGVPALLLLILTGIWLAYQQVPDISLWFSLNSAGSRTIATKLVLLALTLGLALHARLRIIPGLTAASLGNLAIHITLVTVISILFALTGLLHRFGGIWR</sequence>
<evidence type="ECO:0000259" key="2">
    <source>
        <dbReference type="Pfam" id="PF05425"/>
    </source>
</evidence>
<keyword evidence="1" id="KW-1133">Transmembrane helix</keyword>
<dbReference type="Pfam" id="PF05425">
    <property type="entry name" value="CopD"/>
    <property type="match status" value="1"/>
</dbReference>
<dbReference type="InterPro" id="IPR008457">
    <property type="entry name" value="Cu-R_CopD_dom"/>
</dbReference>
<dbReference type="Proteomes" id="UP000006048">
    <property type="component" value="Chromosome"/>
</dbReference>
<gene>
    <name evidence="3" type="ordered locus">Turpa_2093</name>
</gene>
<name>I4B632_TURPD</name>
<dbReference type="GO" id="GO:0016020">
    <property type="term" value="C:membrane"/>
    <property type="evidence" value="ECO:0007669"/>
    <property type="project" value="InterPro"/>
</dbReference>
<keyword evidence="1" id="KW-0812">Transmembrane</keyword>
<evidence type="ECO:0000313" key="3">
    <source>
        <dbReference type="EMBL" id="AFM12739.1"/>
    </source>
</evidence>
<keyword evidence="4" id="KW-1185">Reference proteome</keyword>
<proteinExistence type="predicted"/>
<evidence type="ECO:0000313" key="4">
    <source>
        <dbReference type="Proteomes" id="UP000006048"/>
    </source>
</evidence>
<protein>
    <recommendedName>
        <fullName evidence="2">Copper resistance protein D domain-containing protein</fullName>
    </recommendedName>
</protein>
<reference evidence="3 4" key="1">
    <citation type="submission" date="2012-06" db="EMBL/GenBank/DDBJ databases">
        <title>The complete chromosome of genome of Turneriella parva DSM 21527.</title>
        <authorList>
            <consortium name="US DOE Joint Genome Institute (JGI-PGF)"/>
            <person name="Lucas S."/>
            <person name="Han J."/>
            <person name="Lapidus A."/>
            <person name="Bruce D."/>
            <person name="Goodwin L."/>
            <person name="Pitluck S."/>
            <person name="Peters L."/>
            <person name="Kyrpides N."/>
            <person name="Mavromatis K."/>
            <person name="Ivanova N."/>
            <person name="Mikhailova N."/>
            <person name="Chertkov O."/>
            <person name="Detter J.C."/>
            <person name="Tapia R."/>
            <person name="Han C."/>
            <person name="Land M."/>
            <person name="Hauser L."/>
            <person name="Markowitz V."/>
            <person name="Cheng J.-F."/>
            <person name="Hugenholtz P."/>
            <person name="Woyke T."/>
            <person name="Wu D."/>
            <person name="Gronow S."/>
            <person name="Wellnitz S."/>
            <person name="Brambilla E."/>
            <person name="Klenk H.-P."/>
            <person name="Eisen J.A."/>
        </authorList>
    </citation>
    <scope>NUCLEOTIDE SEQUENCE [LARGE SCALE GENOMIC DNA]</scope>
    <source>
        <strain evidence="4">ATCC BAA-1111 / DSM 21527 / NCTC 11395 / H</strain>
    </source>
</reference>
<keyword evidence="1" id="KW-0472">Membrane</keyword>
<feature type="transmembrane region" description="Helical" evidence="1">
    <location>
        <begin position="121"/>
        <end position="141"/>
    </location>
</feature>
<accession>I4B632</accession>
<dbReference type="AlphaFoldDB" id="I4B632"/>
<dbReference type="HOGENOM" id="CLU_1764660_0_0_12"/>
<dbReference type="STRING" id="869212.Turpa_2093"/>
<dbReference type="KEGG" id="tpx:Turpa_2093"/>
<feature type="transmembrane region" description="Helical" evidence="1">
    <location>
        <begin position="6"/>
        <end position="30"/>
    </location>
</feature>